<evidence type="ECO:0000313" key="1">
    <source>
        <dbReference type="EMBL" id="OQR73702.1"/>
    </source>
</evidence>
<dbReference type="InParanoid" id="A0A1V9XK07"/>
<protein>
    <submittedName>
        <fullName evidence="1">Uncharacterized protein</fullName>
    </submittedName>
</protein>
<reference evidence="1 2" key="1">
    <citation type="journal article" date="2017" name="Gigascience">
        <title>Draft genome of the honey bee ectoparasitic mite, Tropilaelaps mercedesae, is shaped by the parasitic life history.</title>
        <authorList>
            <person name="Dong X."/>
            <person name="Armstrong S.D."/>
            <person name="Xia D."/>
            <person name="Makepeace B.L."/>
            <person name="Darby A.C."/>
            <person name="Kadowaki T."/>
        </authorList>
    </citation>
    <scope>NUCLEOTIDE SEQUENCE [LARGE SCALE GENOMIC DNA]</scope>
    <source>
        <strain evidence="1">Wuxi-XJTLU</strain>
    </source>
</reference>
<dbReference type="Proteomes" id="UP000192247">
    <property type="component" value="Unassembled WGS sequence"/>
</dbReference>
<proteinExistence type="predicted"/>
<dbReference type="EMBL" id="MNPL01009490">
    <property type="protein sequence ID" value="OQR73702.1"/>
    <property type="molecule type" value="Genomic_DNA"/>
</dbReference>
<keyword evidence="2" id="KW-1185">Reference proteome</keyword>
<name>A0A1V9XK07_9ACAR</name>
<sequence length="61" mass="7107">MEQIFFHMQPSSFYSVPPSSTIQGNAVIYFSCHKLLIDFYQLLSCFKCLIFTYGKKTSKKN</sequence>
<evidence type="ECO:0000313" key="2">
    <source>
        <dbReference type="Proteomes" id="UP000192247"/>
    </source>
</evidence>
<accession>A0A1V9XK07</accession>
<comment type="caution">
    <text evidence="1">The sequence shown here is derived from an EMBL/GenBank/DDBJ whole genome shotgun (WGS) entry which is preliminary data.</text>
</comment>
<gene>
    <name evidence="1" type="ORF">BIW11_03527</name>
</gene>
<dbReference type="AlphaFoldDB" id="A0A1V9XK07"/>
<organism evidence="1 2">
    <name type="scientific">Tropilaelaps mercedesae</name>
    <dbReference type="NCBI Taxonomy" id="418985"/>
    <lineage>
        <taxon>Eukaryota</taxon>
        <taxon>Metazoa</taxon>
        <taxon>Ecdysozoa</taxon>
        <taxon>Arthropoda</taxon>
        <taxon>Chelicerata</taxon>
        <taxon>Arachnida</taxon>
        <taxon>Acari</taxon>
        <taxon>Parasitiformes</taxon>
        <taxon>Mesostigmata</taxon>
        <taxon>Gamasina</taxon>
        <taxon>Dermanyssoidea</taxon>
        <taxon>Laelapidae</taxon>
        <taxon>Tropilaelaps</taxon>
    </lineage>
</organism>